<keyword evidence="4" id="KW-1185">Reference proteome</keyword>
<evidence type="ECO:0000256" key="2">
    <source>
        <dbReference type="SAM" id="SignalP"/>
    </source>
</evidence>
<dbReference type="InterPro" id="IPR038858">
    <property type="entry name" value="ScgII"/>
</dbReference>
<feature type="region of interest" description="Disordered" evidence="1">
    <location>
        <begin position="536"/>
        <end position="568"/>
    </location>
</feature>
<evidence type="ECO:0000313" key="4">
    <source>
        <dbReference type="Proteomes" id="UP001153269"/>
    </source>
</evidence>
<feature type="region of interest" description="Disordered" evidence="1">
    <location>
        <begin position="154"/>
        <end position="175"/>
    </location>
</feature>
<sequence length="668" mass="76424">MRLKSALLSWFLLVSWSCDIIRKVGFVLMDRCSAPDQPTNYKGVAMLSLPETSTTSKLFLICFTNLPLILLFLSSSGVHGVPLREHKLWGSESGYQRGSVPLAPNVDMIKALEYIESLRQRSGTDSQQHSPLSVGYEANHMDDAEKLRAMLRLASNPTQSKDEDEEEEEGREDKSEELLQAVLSTLQQTEKASKLDSLHPSAEGEGIKDSVYPRVQQKQQGIPLHEKLPLMFEDEEEGEGGEEEGDERPGKESHFKRTNENVEEKYTPQNLATLQSMFDELDKRTSAKTMHKRQDEEGDMENEDEEEEEDDDMFKVRNVAYDDALDWGPLQEQEEEEEEEGGDKHDIDRGLDYVDDNDEEVPEDDEEEEDGGYPVKRSNDPNDVANLVDYYLLKVLEKTEEEEQKREIEEEEEKQRTERRAAQAQYRDDIFPRTIYEFIQISQKYQIPPEDLMDMLKSGGMMNQIKSQKMSKLNRAQNLLSQVSSKKIHKIPEATFYSRRLPDTHKSPEELRTEEILTILGLGGTDDRAPVRTQKQYKSSLSRLHTQPARGLGESTPTQRRFPSTLKNDYDDTLAEDELAAYLAAQMPAQYLNPTYSRGSKSSQKRDEAGQSMTGSFEQAIQDYFGHMDSDKSPNEKRQSEDAERGGATQMQDFFVENEALMYEYAEA</sequence>
<dbReference type="PANTHER" id="PTHR15119:SF1">
    <property type="entry name" value="SECRETOGRANIN-2-RELATED"/>
    <property type="match status" value="1"/>
</dbReference>
<dbReference type="AlphaFoldDB" id="A0A9N7U3W3"/>
<feature type="signal peptide" evidence="2">
    <location>
        <begin position="1"/>
        <end position="17"/>
    </location>
</feature>
<feature type="compositionally biased region" description="Polar residues" evidence="1">
    <location>
        <begin position="267"/>
        <end position="276"/>
    </location>
</feature>
<feature type="compositionally biased region" description="Basic and acidic residues" evidence="1">
    <location>
        <begin position="247"/>
        <end position="266"/>
    </location>
</feature>
<feature type="region of interest" description="Disordered" evidence="1">
    <location>
        <begin position="188"/>
        <end position="382"/>
    </location>
</feature>
<evidence type="ECO:0000313" key="3">
    <source>
        <dbReference type="EMBL" id="CAB1423985.1"/>
    </source>
</evidence>
<feature type="region of interest" description="Disordered" evidence="1">
    <location>
        <begin position="399"/>
        <end position="423"/>
    </location>
</feature>
<dbReference type="Proteomes" id="UP001153269">
    <property type="component" value="Unassembled WGS sequence"/>
</dbReference>
<feature type="compositionally biased region" description="Polar residues" evidence="1">
    <location>
        <begin position="536"/>
        <end position="545"/>
    </location>
</feature>
<evidence type="ECO:0008006" key="5">
    <source>
        <dbReference type="Google" id="ProtNLM"/>
    </source>
</evidence>
<feature type="compositionally biased region" description="Polar residues" evidence="1">
    <location>
        <begin position="555"/>
        <end position="567"/>
    </location>
</feature>
<dbReference type="PANTHER" id="PTHR15119">
    <property type="entry name" value="SECRETOGRANIN II"/>
    <property type="match status" value="1"/>
</dbReference>
<proteinExistence type="predicted"/>
<name>A0A9N7U3W3_PLEPL</name>
<reference evidence="3" key="1">
    <citation type="submission" date="2020-03" db="EMBL/GenBank/DDBJ databases">
        <authorList>
            <person name="Weist P."/>
        </authorList>
    </citation>
    <scope>NUCLEOTIDE SEQUENCE</scope>
</reference>
<feature type="compositionally biased region" description="Basic and acidic residues" evidence="1">
    <location>
        <begin position="626"/>
        <end position="645"/>
    </location>
</feature>
<dbReference type="EMBL" id="CADEAL010000697">
    <property type="protein sequence ID" value="CAB1423985.1"/>
    <property type="molecule type" value="Genomic_DNA"/>
</dbReference>
<feature type="compositionally biased region" description="Acidic residues" evidence="1">
    <location>
        <begin position="232"/>
        <end position="246"/>
    </location>
</feature>
<evidence type="ECO:0000256" key="1">
    <source>
        <dbReference type="SAM" id="MobiDB-lite"/>
    </source>
</evidence>
<gene>
    <name evidence="3" type="ORF">PLEPLA_LOCUS11906</name>
</gene>
<feature type="compositionally biased region" description="Acidic residues" evidence="1">
    <location>
        <begin position="296"/>
        <end position="312"/>
    </location>
</feature>
<protein>
    <recommendedName>
        <fullName evidence="5">Secretogranin II</fullName>
    </recommendedName>
</protein>
<feature type="compositionally biased region" description="Acidic residues" evidence="1">
    <location>
        <begin position="332"/>
        <end position="341"/>
    </location>
</feature>
<comment type="caution">
    <text evidence="3">The sequence shown here is derived from an EMBL/GenBank/DDBJ whole genome shotgun (WGS) entry which is preliminary data.</text>
</comment>
<organism evidence="3 4">
    <name type="scientific">Pleuronectes platessa</name>
    <name type="common">European plaice</name>
    <dbReference type="NCBI Taxonomy" id="8262"/>
    <lineage>
        <taxon>Eukaryota</taxon>
        <taxon>Metazoa</taxon>
        <taxon>Chordata</taxon>
        <taxon>Craniata</taxon>
        <taxon>Vertebrata</taxon>
        <taxon>Euteleostomi</taxon>
        <taxon>Actinopterygii</taxon>
        <taxon>Neopterygii</taxon>
        <taxon>Teleostei</taxon>
        <taxon>Neoteleostei</taxon>
        <taxon>Acanthomorphata</taxon>
        <taxon>Carangaria</taxon>
        <taxon>Pleuronectiformes</taxon>
        <taxon>Pleuronectoidei</taxon>
        <taxon>Pleuronectidae</taxon>
        <taxon>Pleuronectes</taxon>
    </lineage>
</organism>
<feature type="chain" id="PRO_5040352473" description="Secretogranin II" evidence="2">
    <location>
        <begin position="18"/>
        <end position="668"/>
    </location>
</feature>
<feature type="compositionally biased region" description="Basic and acidic residues" evidence="1">
    <location>
        <begin position="342"/>
        <end position="352"/>
    </location>
</feature>
<keyword evidence="2" id="KW-0732">Signal</keyword>
<accession>A0A9N7U3W3</accession>
<feature type="compositionally biased region" description="Acidic residues" evidence="1">
    <location>
        <begin position="353"/>
        <end position="371"/>
    </location>
</feature>
<feature type="region of interest" description="Disordered" evidence="1">
    <location>
        <begin position="594"/>
        <end position="653"/>
    </location>
</feature>